<evidence type="ECO:0000313" key="2">
    <source>
        <dbReference type="Proteomes" id="UP000015854"/>
    </source>
</evidence>
<accession>T0SH96</accession>
<sequence length="143" mass="16691">MSDLSLYFSKFSFLGNPTKLIKIFLQLENLMKKQKSNYPKPDVSDELYVKVEDDTYRLHKKKFIKEVILPNEANVIIISKLALANSLKIVGKQEDGDFNQILKALRKEKDLKKCQEIINEISDSFLTNLSIKELIKIIRKQMR</sequence>
<dbReference type="PATRIC" id="fig|1234876.3.peg.149"/>
<comment type="caution">
    <text evidence="1">The sequence shown here is derived from an EMBL/GenBank/DDBJ whole genome shotgun (WGS) entry which is preliminary data.</text>
</comment>
<gene>
    <name evidence="1" type="ORF">LLT6_08485</name>
</gene>
<reference evidence="1 2" key="1">
    <citation type="journal article" date="2013" name="ISME J.">
        <title>Multifactorial diversity sustains microbial community stability.</title>
        <authorList>
            <person name="Erkus O."/>
            <person name="de Jager V.C."/>
            <person name="Spus M."/>
            <person name="van Alen-Boerrigter I.J."/>
            <person name="van Rijswijck I.M."/>
            <person name="Hazelwood L."/>
            <person name="Janssen P.W."/>
            <person name="van Hijum S.A."/>
            <person name="Kleerebezem M."/>
            <person name="Smid E.J."/>
        </authorList>
    </citation>
    <scope>NUCLEOTIDE SEQUENCE [LARGE SCALE GENOMIC DNA]</scope>
    <source>
        <strain evidence="1 2">TIFN6</strain>
    </source>
</reference>
<dbReference type="Proteomes" id="UP000015854">
    <property type="component" value="Unassembled WGS sequence"/>
</dbReference>
<organism evidence="1 2">
    <name type="scientific">Lactococcus cremoris subsp. cremoris TIFN6</name>
    <dbReference type="NCBI Taxonomy" id="1234876"/>
    <lineage>
        <taxon>Bacteria</taxon>
        <taxon>Bacillati</taxon>
        <taxon>Bacillota</taxon>
        <taxon>Bacilli</taxon>
        <taxon>Lactobacillales</taxon>
        <taxon>Streptococcaceae</taxon>
        <taxon>Lactococcus</taxon>
        <taxon>Lactococcus cremoris subsp. cremoris</taxon>
    </lineage>
</organism>
<dbReference type="AlphaFoldDB" id="T0SH96"/>
<proteinExistence type="predicted"/>
<evidence type="ECO:0000313" key="1">
    <source>
        <dbReference type="EMBL" id="EQC58317.1"/>
    </source>
</evidence>
<protein>
    <submittedName>
        <fullName evidence="1">Uncharacterized protein</fullName>
    </submittedName>
</protein>
<dbReference type="EMBL" id="ATBB01000023">
    <property type="protein sequence ID" value="EQC58317.1"/>
    <property type="molecule type" value="Genomic_DNA"/>
</dbReference>
<name>T0SH96_LACLC</name>